<keyword evidence="1" id="KW-0812">Transmembrane</keyword>
<evidence type="ECO:0000256" key="1">
    <source>
        <dbReference type="SAM" id="Phobius"/>
    </source>
</evidence>
<feature type="transmembrane region" description="Helical" evidence="1">
    <location>
        <begin position="158"/>
        <end position="181"/>
    </location>
</feature>
<reference evidence="3" key="3">
    <citation type="submission" date="2019-08" db="EMBL/GenBank/DDBJ databases">
        <authorList>
            <consortium name="Photinus pyralis genome working group"/>
            <person name="Fallon T.R."/>
            <person name="Sander Lower S.E."/>
            <person name="Weng J.-K."/>
        </authorList>
    </citation>
    <scope>NUCLEOTIDE SEQUENCE</scope>
    <source>
        <strain evidence="3">1611_PpyrPB1</strain>
        <tissue evidence="3">Whole body</tissue>
    </source>
</reference>
<feature type="transmembrane region" description="Helical" evidence="1">
    <location>
        <begin position="12"/>
        <end position="30"/>
    </location>
</feature>
<evidence type="ECO:0000313" key="3">
    <source>
        <dbReference type="EMBL" id="KAB0804714.1"/>
    </source>
</evidence>
<gene>
    <name evidence="3" type="ORF">PPYR_01684</name>
</gene>
<evidence type="ECO:0000313" key="4">
    <source>
        <dbReference type="Proteomes" id="UP000327044"/>
    </source>
</evidence>
<feature type="transmembrane region" description="Helical" evidence="1">
    <location>
        <begin position="37"/>
        <end position="55"/>
    </location>
</feature>
<sequence length="359" mass="40642">MDETLKDNLNTIRPLILLTNAFGLQFISVYKSKSFDYICYLFWLSAHLSFLLYNVKLIWQEEDSTDNGYWILFLSLTCANNIFLISVTLYQQQSVMTIIKDFSEVDDALKRLNIKINHPKIKKTVTQMIAIGVMIKGCKALCYLFVKEFGIWKRMSIVIGSILKGVYFTGSALCVVAGHYISKMTSIGLSRKNLEGLEITHLRMLYSKMQNVINIIHRISELAILTGVVYSICHTCLSVQHLYIDMKEASSNNYTNPIGVVLHATCVILEAVDGLIIAQQFTYVIKKANRFAASIHGGRTTFRNAQDEFNVQSSSLGLLHEKLYFDCMGLFPLNTTLIYSAIGTTITFIIFVVKNDLNL</sequence>
<dbReference type="EMBL" id="VVIM01000001">
    <property type="protein sequence ID" value="KAB0804714.1"/>
    <property type="molecule type" value="Genomic_DNA"/>
</dbReference>
<protein>
    <recommendedName>
        <fullName evidence="5">Gustatory receptor</fullName>
    </recommendedName>
</protein>
<reference evidence="2" key="1">
    <citation type="journal article" date="2016" name="Sci. Rep.">
        <title>Molecular characterization of firefly nuptial gifts: a multi-omics approach sheds light on postcopulatory sexual selection.</title>
        <authorList>
            <person name="Al-Wathiqui N."/>
            <person name="Fallon T.R."/>
            <person name="South A."/>
            <person name="Weng J.K."/>
            <person name="Lewis S.M."/>
        </authorList>
    </citation>
    <scope>NUCLEOTIDE SEQUENCE</scope>
</reference>
<evidence type="ECO:0008006" key="5">
    <source>
        <dbReference type="Google" id="ProtNLM"/>
    </source>
</evidence>
<feature type="transmembrane region" description="Helical" evidence="1">
    <location>
        <begin position="125"/>
        <end position="146"/>
    </location>
</feature>
<dbReference type="InParanoid" id="A0A1Y1KM21"/>
<keyword evidence="1" id="KW-0472">Membrane</keyword>
<dbReference type="Proteomes" id="UP000327044">
    <property type="component" value="Unassembled WGS sequence"/>
</dbReference>
<keyword evidence="4" id="KW-1185">Reference proteome</keyword>
<name>A0A1Y1KM21_PHOPY</name>
<keyword evidence="1" id="KW-1133">Transmembrane helix</keyword>
<accession>A0A1Y1KM21</accession>
<reference evidence="3 4" key="2">
    <citation type="journal article" date="2018" name="Elife">
        <title>Firefly genomes illuminate parallel origins of bioluminescence in beetles.</title>
        <authorList>
            <person name="Fallon T.R."/>
            <person name="Lower S.E."/>
            <person name="Chang C.H."/>
            <person name="Bessho-Uehara M."/>
            <person name="Martin G.J."/>
            <person name="Bewick A.J."/>
            <person name="Behringer M."/>
            <person name="Debat H.J."/>
            <person name="Wong I."/>
            <person name="Day J.C."/>
            <person name="Suvorov A."/>
            <person name="Silva C.J."/>
            <person name="Stanger-Hall K.F."/>
            <person name="Hall D.W."/>
            <person name="Schmitz R.J."/>
            <person name="Nelson D.R."/>
            <person name="Lewis S.M."/>
            <person name="Shigenobu S."/>
            <person name="Bybee S.M."/>
            <person name="Larracuente A.M."/>
            <person name="Oba Y."/>
            <person name="Weng J.K."/>
        </authorList>
    </citation>
    <scope>NUCLEOTIDE SEQUENCE [LARGE SCALE GENOMIC DNA]</scope>
    <source>
        <strain evidence="3">1611_PpyrPB1</strain>
        <tissue evidence="3">Whole body</tissue>
    </source>
</reference>
<organism evidence="2">
    <name type="scientific">Photinus pyralis</name>
    <name type="common">Common eastern firefly</name>
    <name type="synonym">Lampyris pyralis</name>
    <dbReference type="NCBI Taxonomy" id="7054"/>
    <lineage>
        <taxon>Eukaryota</taxon>
        <taxon>Metazoa</taxon>
        <taxon>Ecdysozoa</taxon>
        <taxon>Arthropoda</taxon>
        <taxon>Hexapoda</taxon>
        <taxon>Insecta</taxon>
        <taxon>Pterygota</taxon>
        <taxon>Neoptera</taxon>
        <taxon>Endopterygota</taxon>
        <taxon>Coleoptera</taxon>
        <taxon>Polyphaga</taxon>
        <taxon>Elateriformia</taxon>
        <taxon>Elateroidea</taxon>
        <taxon>Lampyridae</taxon>
        <taxon>Lampyrinae</taxon>
        <taxon>Photinus</taxon>
    </lineage>
</organism>
<proteinExistence type="predicted"/>
<evidence type="ECO:0000313" key="2">
    <source>
        <dbReference type="EMBL" id="JAV62453.1"/>
    </source>
</evidence>
<dbReference type="AlphaFoldDB" id="A0A1Y1KM21"/>
<feature type="transmembrane region" description="Helical" evidence="1">
    <location>
        <begin position="67"/>
        <end position="90"/>
    </location>
</feature>
<feature type="transmembrane region" description="Helical" evidence="1">
    <location>
        <begin position="330"/>
        <end position="353"/>
    </location>
</feature>
<dbReference type="EMBL" id="GEZM01079354">
    <property type="protein sequence ID" value="JAV62453.1"/>
    <property type="molecule type" value="Transcribed_RNA"/>
</dbReference>